<feature type="region of interest" description="Disordered" evidence="1">
    <location>
        <begin position="127"/>
        <end position="230"/>
    </location>
</feature>
<feature type="region of interest" description="Disordered" evidence="1">
    <location>
        <begin position="77"/>
        <end position="111"/>
    </location>
</feature>
<dbReference type="AlphaFoldDB" id="A0A316TZT3"/>
<dbReference type="InterPro" id="IPR004331">
    <property type="entry name" value="SPX_dom"/>
</dbReference>
<dbReference type="OrthoDB" id="9970435at2759"/>
<dbReference type="PANTHER" id="PTHR10783">
    <property type="entry name" value="XENOTROPIC AND POLYTROPIC RETROVIRUS RECEPTOR 1-RELATED"/>
    <property type="match status" value="1"/>
</dbReference>
<proteinExistence type="predicted"/>
<evidence type="ECO:0000259" key="2">
    <source>
        <dbReference type="PROSITE" id="PS51382"/>
    </source>
</evidence>
<dbReference type="STRING" id="1684307.A0A316TZT3"/>
<feature type="non-terminal residue" evidence="3">
    <location>
        <position position="286"/>
    </location>
</feature>
<dbReference type="GO" id="GO:0006817">
    <property type="term" value="P:phosphate ion transport"/>
    <property type="evidence" value="ECO:0007669"/>
    <property type="project" value="TreeGrafter"/>
</dbReference>
<dbReference type="Proteomes" id="UP000245942">
    <property type="component" value="Unassembled WGS sequence"/>
</dbReference>
<evidence type="ECO:0000313" key="3">
    <source>
        <dbReference type="EMBL" id="PWN17763.1"/>
    </source>
</evidence>
<organism evidence="3 4">
    <name type="scientific">Pseudomicrostroma glucosiphilum</name>
    <dbReference type="NCBI Taxonomy" id="1684307"/>
    <lineage>
        <taxon>Eukaryota</taxon>
        <taxon>Fungi</taxon>
        <taxon>Dikarya</taxon>
        <taxon>Basidiomycota</taxon>
        <taxon>Ustilaginomycotina</taxon>
        <taxon>Exobasidiomycetes</taxon>
        <taxon>Microstromatales</taxon>
        <taxon>Microstromatales incertae sedis</taxon>
        <taxon>Pseudomicrostroma</taxon>
    </lineage>
</organism>
<dbReference type="GO" id="GO:0005886">
    <property type="term" value="C:plasma membrane"/>
    <property type="evidence" value="ECO:0007669"/>
    <property type="project" value="TreeGrafter"/>
</dbReference>
<dbReference type="GO" id="GO:0016036">
    <property type="term" value="P:cellular response to phosphate starvation"/>
    <property type="evidence" value="ECO:0007669"/>
    <property type="project" value="TreeGrafter"/>
</dbReference>
<dbReference type="RefSeq" id="XP_025344923.1">
    <property type="nucleotide sequence ID" value="XM_025490749.1"/>
</dbReference>
<dbReference type="GO" id="GO:0005794">
    <property type="term" value="C:Golgi apparatus"/>
    <property type="evidence" value="ECO:0007669"/>
    <property type="project" value="TreeGrafter"/>
</dbReference>
<reference evidence="3 4" key="1">
    <citation type="journal article" date="2018" name="Mol. Biol. Evol.">
        <title>Broad Genomic Sampling Reveals a Smut Pathogenic Ancestry of the Fungal Clade Ustilaginomycotina.</title>
        <authorList>
            <person name="Kijpornyongpan T."/>
            <person name="Mondo S.J."/>
            <person name="Barry K."/>
            <person name="Sandor L."/>
            <person name="Lee J."/>
            <person name="Lipzen A."/>
            <person name="Pangilinan J."/>
            <person name="LaButti K."/>
            <person name="Hainaut M."/>
            <person name="Henrissat B."/>
            <person name="Grigoriev I.V."/>
            <person name="Spatafora J.W."/>
            <person name="Aime M.C."/>
        </authorList>
    </citation>
    <scope>NUCLEOTIDE SEQUENCE [LARGE SCALE GENOMIC DNA]</scope>
    <source>
        <strain evidence="3 4">MCA 4718</strain>
    </source>
</reference>
<dbReference type="GO" id="GO:0000822">
    <property type="term" value="F:inositol hexakisphosphate binding"/>
    <property type="evidence" value="ECO:0007669"/>
    <property type="project" value="TreeGrafter"/>
</dbReference>
<gene>
    <name evidence="3" type="ORF">BCV69DRAFT_264359</name>
</gene>
<evidence type="ECO:0000313" key="4">
    <source>
        <dbReference type="Proteomes" id="UP000245942"/>
    </source>
</evidence>
<dbReference type="GeneID" id="37012483"/>
<dbReference type="PROSITE" id="PS51382">
    <property type="entry name" value="SPX"/>
    <property type="match status" value="1"/>
</dbReference>
<feature type="compositionally biased region" description="Basic residues" evidence="1">
    <location>
        <begin position="220"/>
        <end position="229"/>
    </location>
</feature>
<keyword evidence="4" id="KW-1185">Reference proteome</keyword>
<accession>A0A316TZT3</accession>
<feature type="domain" description="SPX" evidence="2">
    <location>
        <begin position="1"/>
        <end position="286"/>
    </location>
</feature>
<evidence type="ECO:0000256" key="1">
    <source>
        <dbReference type="SAM" id="MobiDB-lite"/>
    </source>
</evidence>
<name>A0A316TZT3_9BASI</name>
<feature type="region of interest" description="Disordered" evidence="1">
    <location>
        <begin position="48"/>
        <end position="67"/>
    </location>
</feature>
<dbReference type="Pfam" id="PF03105">
    <property type="entry name" value="SPX"/>
    <property type="match status" value="1"/>
</dbReference>
<protein>
    <recommendedName>
        <fullName evidence="2">SPX domain-containing protein</fullName>
    </recommendedName>
</protein>
<dbReference type="EMBL" id="KZ819340">
    <property type="protein sequence ID" value="PWN17763.1"/>
    <property type="molecule type" value="Genomic_DNA"/>
</dbReference>
<sequence length="286" mass="31637">MKFAQYLDRNAVEEWRKAYINYKGLKKLIKRVEEHHRQRLLVLASLDSPNSDRLSLGPPRANASRKQQETLTELRERVKAAQTGTSGGYGATGRSEDLAASPPPPHELRPVLLDGTGLKISQAVKDRLSAGKKGGNTRTTGVVADADTRGGDVESGQARRGEGTDPHSSGTEDHMPERDIVEQEMESSSSPSKRSDTTGGGNVPEGKPKPAKSDSPTGNKSKKAKKQPPKRLDEYLSHFFDPAEKTFFLTLDSELERISDFYEDRLAEAQVKFDELIFQLRELAEH</sequence>
<dbReference type="PANTHER" id="PTHR10783:SF103">
    <property type="entry name" value="SOLUTE CARRIER FAMILY 53 MEMBER 1"/>
    <property type="match status" value="1"/>
</dbReference>
<feature type="compositionally biased region" description="Basic and acidic residues" evidence="1">
    <location>
        <begin position="146"/>
        <end position="181"/>
    </location>
</feature>